<keyword evidence="2" id="KW-1185">Reference proteome</keyword>
<accession>A0A5Q0QFV7</accession>
<name>A0A5Q0QFV7_9SPHI</name>
<dbReference type="Proteomes" id="UP000326921">
    <property type="component" value="Chromosome"/>
</dbReference>
<evidence type="ECO:0000313" key="2">
    <source>
        <dbReference type="Proteomes" id="UP000326921"/>
    </source>
</evidence>
<dbReference type="EMBL" id="CP045652">
    <property type="protein sequence ID" value="QGA26452.1"/>
    <property type="molecule type" value="Genomic_DNA"/>
</dbReference>
<protein>
    <submittedName>
        <fullName evidence="1">Uncharacterized protein</fullName>
    </submittedName>
</protein>
<proteinExistence type="predicted"/>
<gene>
    <name evidence="1" type="ORF">GFH32_08975</name>
</gene>
<evidence type="ECO:0000313" key="1">
    <source>
        <dbReference type="EMBL" id="QGA26452.1"/>
    </source>
</evidence>
<dbReference type="KEGG" id="sphe:GFH32_08975"/>
<dbReference type="RefSeq" id="WP_153511317.1">
    <property type="nucleotide sequence ID" value="NZ_CP045652.1"/>
</dbReference>
<dbReference type="PROSITE" id="PS51257">
    <property type="entry name" value="PROKAR_LIPOPROTEIN"/>
    <property type="match status" value="1"/>
</dbReference>
<reference evidence="1 2" key="1">
    <citation type="submission" date="2019-10" db="EMBL/GenBank/DDBJ databases">
        <authorList>
            <person name="Dong K."/>
        </authorList>
    </citation>
    <scope>NUCLEOTIDE SEQUENCE [LARGE SCALE GENOMIC DNA]</scope>
    <source>
        <strain evidence="2">dk4302</strain>
    </source>
</reference>
<dbReference type="AlphaFoldDB" id="A0A5Q0QFV7"/>
<organism evidence="1 2">
    <name type="scientific">Sphingobacterium zhuxiongii</name>
    <dbReference type="NCBI Taxonomy" id="2662364"/>
    <lineage>
        <taxon>Bacteria</taxon>
        <taxon>Pseudomonadati</taxon>
        <taxon>Bacteroidota</taxon>
        <taxon>Sphingobacteriia</taxon>
        <taxon>Sphingobacteriales</taxon>
        <taxon>Sphingobacteriaceae</taxon>
        <taxon>Sphingobacterium</taxon>
    </lineage>
</organism>
<sequence length="330" mass="39090">MKIYLMFYVLNACIILSLSSCKSEETGYSGEDLQGVWAIEMDKENILRKVSRTDHRLYSKRYFYDQTSNAIRGFRFYGDSCDYKGGFFDNTNIDNGLPLPLGSNTVYRIVGDTLKIWDLGESEWKKTLINRLTHDTLVLRAVGDDRLFKYRKIKKNSQTIENFDEIILATISPDYLSDEFYYLDKQGAYIYQKFDLRGLDTLRYPMYRYRLKSSQLETIRRNFDYVDLDSLKEEYISFHSGDRTYFFLFFIKNGKITKVIKDDSGVSPDELQWGYVPLMYLRRQVNMDYITDIKDCTACIKLKGQAPEIMKELKLRLDWDWEEIKNIKIK</sequence>